<evidence type="ECO:0000313" key="13">
    <source>
        <dbReference type="Proteomes" id="UP000824139"/>
    </source>
</evidence>
<dbReference type="Pfam" id="PF02843">
    <property type="entry name" value="GARS_C"/>
    <property type="match status" value="1"/>
</dbReference>
<dbReference type="SUPFAM" id="SSF56059">
    <property type="entry name" value="Glutathione synthetase ATP-binding domain-like"/>
    <property type="match status" value="1"/>
</dbReference>
<evidence type="ECO:0000256" key="3">
    <source>
        <dbReference type="ARBA" id="ARBA00022598"/>
    </source>
</evidence>
<name>A0A9D1FWZ6_9BACT</name>
<comment type="caution">
    <text evidence="12">The sequence shown here is derived from an EMBL/GenBank/DDBJ whole genome shotgun (WGS) entry which is preliminary data.</text>
</comment>
<dbReference type="SMART" id="SM01210">
    <property type="entry name" value="GARS_C"/>
    <property type="match status" value="1"/>
</dbReference>
<protein>
    <recommendedName>
        <fullName evidence="2">phosphoribosylamine--glycine ligase</fullName>
        <ecNumber evidence="2">6.3.4.13</ecNumber>
    </recommendedName>
    <alternativeName>
        <fullName evidence="8">Glycinamide ribonucleotide synthetase</fullName>
    </alternativeName>
    <alternativeName>
        <fullName evidence="9">Phosphoribosylglycinamide synthetase</fullName>
    </alternativeName>
</protein>
<dbReference type="InterPro" id="IPR020561">
    <property type="entry name" value="PRibGlycinamid_synth_ATP-grasp"/>
</dbReference>
<evidence type="ECO:0000256" key="10">
    <source>
        <dbReference type="PROSITE-ProRule" id="PRU00409"/>
    </source>
</evidence>
<dbReference type="EC" id="6.3.4.13" evidence="2"/>
<dbReference type="GO" id="GO:0004637">
    <property type="term" value="F:phosphoribosylamine-glycine ligase activity"/>
    <property type="evidence" value="ECO:0007669"/>
    <property type="project" value="UniProtKB-EC"/>
</dbReference>
<dbReference type="Pfam" id="PF01071">
    <property type="entry name" value="GARS_A"/>
    <property type="match status" value="1"/>
</dbReference>
<dbReference type="InterPro" id="IPR011054">
    <property type="entry name" value="Rudment_hybrid_motif"/>
</dbReference>
<keyword evidence="4 10" id="KW-0547">Nucleotide-binding</keyword>
<dbReference type="GO" id="GO:0006164">
    <property type="term" value="P:purine nucleotide biosynthetic process"/>
    <property type="evidence" value="ECO:0007669"/>
    <property type="project" value="UniProtKB-KW"/>
</dbReference>
<dbReference type="SMART" id="SM01209">
    <property type="entry name" value="GARS_A"/>
    <property type="match status" value="1"/>
</dbReference>
<dbReference type="GO" id="GO:0009113">
    <property type="term" value="P:purine nucleobase biosynthetic process"/>
    <property type="evidence" value="ECO:0007669"/>
    <property type="project" value="InterPro"/>
</dbReference>
<dbReference type="InterPro" id="IPR013815">
    <property type="entry name" value="ATP_grasp_subdomain_1"/>
</dbReference>
<feature type="domain" description="ATP-grasp" evidence="11">
    <location>
        <begin position="112"/>
        <end position="314"/>
    </location>
</feature>
<reference evidence="12" key="2">
    <citation type="journal article" date="2021" name="PeerJ">
        <title>Extensive microbial diversity within the chicken gut microbiome revealed by metagenomics and culture.</title>
        <authorList>
            <person name="Gilroy R."/>
            <person name="Ravi A."/>
            <person name="Getino M."/>
            <person name="Pursley I."/>
            <person name="Horton D.L."/>
            <person name="Alikhan N.F."/>
            <person name="Baker D."/>
            <person name="Gharbi K."/>
            <person name="Hall N."/>
            <person name="Watson M."/>
            <person name="Adriaenssens E.M."/>
            <person name="Foster-Nyarko E."/>
            <person name="Jarju S."/>
            <person name="Secka A."/>
            <person name="Antonio M."/>
            <person name="Oren A."/>
            <person name="Chaudhuri R.R."/>
            <person name="La Ragione R."/>
            <person name="Hildebrand F."/>
            <person name="Pallen M.J."/>
        </authorList>
    </citation>
    <scope>NUCLEOTIDE SEQUENCE</scope>
    <source>
        <strain evidence="12">CHK152-2994</strain>
    </source>
</reference>
<evidence type="ECO:0000256" key="4">
    <source>
        <dbReference type="ARBA" id="ARBA00022741"/>
    </source>
</evidence>
<dbReference type="EMBL" id="DVJO01000171">
    <property type="protein sequence ID" value="HIS83505.1"/>
    <property type="molecule type" value="Genomic_DNA"/>
</dbReference>
<dbReference type="GO" id="GO:0005524">
    <property type="term" value="F:ATP binding"/>
    <property type="evidence" value="ECO:0007669"/>
    <property type="project" value="UniProtKB-UniRule"/>
</dbReference>
<dbReference type="GO" id="GO:0046872">
    <property type="term" value="F:metal ion binding"/>
    <property type="evidence" value="ECO:0007669"/>
    <property type="project" value="InterPro"/>
</dbReference>
<dbReference type="SUPFAM" id="SSF52440">
    <property type="entry name" value="PreATP-grasp domain"/>
    <property type="match status" value="1"/>
</dbReference>
<evidence type="ECO:0000256" key="6">
    <source>
        <dbReference type="ARBA" id="ARBA00022840"/>
    </source>
</evidence>
<dbReference type="PROSITE" id="PS50975">
    <property type="entry name" value="ATP_GRASP"/>
    <property type="match status" value="1"/>
</dbReference>
<dbReference type="InterPro" id="IPR037123">
    <property type="entry name" value="PRibGlycinamide_synth_C_sf"/>
</dbReference>
<dbReference type="InterPro" id="IPR020560">
    <property type="entry name" value="PRibGlycinamide_synth_C-dom"/>
</dbReference>
<dbReference type="Proteomes" id="UP000824139">
    <property type="component" value="Unassembled WGS sequence"/>
</dbReference>
<dbReference type="PANTHER" id="PTHR43472">
    <property type="entry name" value="PHOSPHORIBOSYLAMINE--GLYCINE LIGASE"/>
    <property type="match status" value="1"/>
</dbReference>
<dbReference type="PANTHER" id="PTHR43472:SF1">
    <property type="entry name" value="PHOSPHORIBOSYLAMINE--GLYCINE LIGASE, CHLOROPLASTIC"/>
    <property type="match status" value="1"/>
</dbReference>
<dbReference type="SUPFAM" id="SSF51246">
    <property type="entry name" value="Rudiment single hybrid motif"/>
    <property type="match status" value="1"/>
</dbReference>
<comment type="similarity">
    <text evidence="7">Belongs to the GARS family.</text>
</comment>
<evidence type="ECO:0000256" key="9">
    <source>
        <dbReference type="ARBA" id="ARBA00042864"/>
    </source>
</evidence>
<comment type="pathway">
    <text evidence="1">Purine metabolism; IMP biosynthesis via de novo pathway; N(1)-(5-phospho-D-ribosyl)glycinamide from 5-phospho-alpha-D-ribose 1-diphosphate: step 2/2.</text>
</comment>
<organism evidence="12 13">
    <name type="scientific">Candidatus Scatenecus faecavium</name>
    <dbReference type="NCBI Taxonomy" id="2840915"/>
    <lineage>
        <taxon>Bacteria</taxon>
        <taxon>Candidatus Scatenecus</taxon>
    </lineage>
</organism>
<evidence type="ECO:0000256" key="8">
    <source>
        <dbReference type="ARBA" id="ARBA00042242"/>
    </source>
</evidence>
<dbReference type="InterPro" id="IPR000115">
    <property type="entry name" value="PRibGlycinamide_synth"/>
</dbReference>
<dbReference type="Gene3D" id="3.90.600.10">
    <property type="entry name" value="Phosphoribosylglycinamide synthetase, C-terminal domain"/>
    <property type="match status" value="1"/>
</dbReference>
<dbReference type="InterPro" id="IPR016185">
    <property type="entry name" value="PreATP-grasp_dom_sf"/>
</dbReference>
<evidence type="ECO:0000256" key="7">
    <source>
        <dbReference type="ARBA" id="ARBA00038345"/>
    </source>
</evidence>
<dbReference type="InterPro" id="IPR011761">
    <property type="entry name" value="ATP-grasp"/>
</dbReference>
<proteinExistence type="inferred from homology"/>
<dbReference type="Gene3D" id="3.40.50.20">
    <property type="match status" value="1"/>
</dbReference>
<evidence type="ECO:0000256" key="2">
    <source>
        <dbReference type="ARBA" id="ARBA00013255"/>
    </source>
</evidence>
<accession>A0A9D1FWZ6</accession>
<keyword evidence="6 10" id="KW-0067">ATP-binding</keyword>
<evidence type="ECO:0000259" key="11">
    <source>
        <dbReference type="PROSITE" id="PS50975"/>
    </source>
</evidence>
<sequence>MENQKKRILIVGSSAKEHALAKVFAGYDFVEKVYAVPGNSAMAETCELVDIRPSDAAKILEFAMENAVDLTIASDERAIKADIATIFQENDQQIFAPSAQSAYAAISKSAGKRLFYKLHIPTPRFGIFEKSQLALDYLKKCDYPVVIRKDETSAGADRQVCNSIRTASVFVEDLFLSGESKILLENFVYGHEFIYYVITDGYHFLPLTSCANYKFMEDGSGGILTPGMGVYCPDYKISYDIEQQILNQVVQPVLSCLERRGAPYLGILGIEGVLTEDGGYSVLELKTFFSEHDAQAVLNLINENLYTLFEACAIGAFADDYEHIDVSDNSSVSCVLSSGKISDSVIEGLDIAEDEVDINHFNTKRNEFFEYLTSGGRSIVLTKTSSTLTRARELLYENVDVIKFSGKKYRSDICKFTD</sequence>
<reference evidence="12" key="1">
    <citation type="submission" date="2020-10" db="EMBL/GenBank/DDBJ databases">
        <authorList>
            <person name="Gilroy R."/>
        </authorList>
    </citation>
    <scope>NUCLEOTIDE SEQUENCE</scope>
    <source>
        <strain evidence="12">CHK152-2994</strain>
    </source>
</reference>
<dbReference type="AlphaFoldDB" id="A0A9D1FWZ6"/>
<dbReference type="Gene3D" id="3.30.470.20">
    <property type="entry name" value="ATP-grasp fold, B domain"/>
    <property type="match status" value="1"/>
</dbReference>
<keyword evidence="3" id="KW-0436">Ligase</keyword>
<dbReference type="InterPro" id="IPR020562">
    <property type="entry name" value="PRibGlycinamide_synth_N"/>
</dbReference>
<evidence type="ECO:0000256" key="5">
    <source>
        <dbReference type="ARBA" id="ARBA00022755"/>
    </source>
</evidence>
<keyword evidence="5" id="KW-0658">Purine biosynthesis</keyword>
<evidence type="ECO:0000313" key="12">
    <source>
        <dbReference type="EMBL" id="HIS83505.1"/>
    </source>
</evidence>
<gene>
    <name evidence="12" type="ORF">IAD41_07875</name>
</gene>
<dbReference type="Pfam" id="PF02844">
    <property type="entry name" value="GARS_N"/>
    <property type="match status" value="1"/>
</dbReference>
<evidence type="ECO:0000256" key="1">
    <source>
        <dbReference type="ARBA" id="ARBA00005174"/>
    </source>
</evidence>
<dbReference type="Gene3D" id="3.30.1490.20">
    <property type="entry name" value="ATP-grasp fold, A domain"/>
    <property type="match status" value="1"/>
</dbReference>